<keyword evidence="2" id="KW-0004">4Fe-4S</keyword>
<comment type="caution">
    <text evidence="13">The sequence shown here is derived from an EMBL/GenBank/DDBJ whole genome shotgun (WGS) entry which is preliminary data.</text>
</comment>
<evidence type="ECO:0000256" key="7">
    <source>
        <dbReference type="ARBA" id="ARBA00023004"/>
    </source>
</evidence>
<evidence type="ECO:0000256" key="10">
    <source>
        <dbReference type="ARBA" id="ARBA00023075"/>
    </source>
</evidence>
<proteinExistence type="predicted"/>
<dbReference type="GO" id="GO:0046872">
    <property type="term" value="F:metal ion binding"/>
    <property type="evidence" value="ECO:0007669"/>
    <property type="project" value="UniProtKB-KW"/>
</dbReference>
<dbReference type="EMBL" id="SOIZ01000392">
    <property type="protein sequence ID" value="TET58854.1"/>
    <property type="molecule type" value="Genomic_DNA"/>
</dbReference>
<feature type="domain" description="4Fe-4S ferredoxin-type" evidence="12">
    <location>
        <begin position="34"/>
        <end position="63"/>
    </location>
</feature>
<dbReference type="InterPro" id="IPR017896">
    <property type="entry name" value="4Fe4S_Fe-S-bd"/>
</dbReference>
<evidence type="ECO:0000256" key="6">
    <source>
        <dbReference type="ARBA" id="ARBA00022967"/>
    </source>
</evidence>
<evidence type="ECO:0000259" key="12">
    <source>
        <dbReference type="PROSITE" id="PS51379"/>
    </source>
</evidence>
<keyword evidence="8" id="KW-0411">Iron-sulfur</keyword>
<dbReference type="SUPFAM" id="SSF54862">
    <property type="entry name" value="4Fe-4S ferredoxins"/>
    <property type="match status" value="1"/>
</dbReference>
<evidence type="ECO:0000256" key="11">
    <source>
        <dbReference type="ARBA" id="ARBA00023136"/>
    </source>
</evidence>
<accession>A0A523VVQ9</accession>
<dbReference type="PROSITE" id="PS51379">
    <property type="entry name" value="4FE4S_FER_2"/>
    <property type="match status" value="2"/>
</dbReference>
<organism evidence="13 14">
    <name type="scientific">Aerophobetes bacterium</name>
    <dbReference type="NCBI Taxonomy" id="2030807"/>
    <lineage>
        <taxon>Bacteria</taxon>
        <taxon>Candidatus Aerophobota</taxon>
    </lineage>
</organism>
<name>A0A523VVQ9_UNCAE</name>
<dbReference type="GO" id="GO:0016020">
    <property type="term" value="C:membrane"/>
    <property type="evidence" value="ECO:0007669"/>
    <property type="project" value="InterPro"/>
</dbReference>
<protein>
    <submittedName>
        <fullName evidence="13">4Fe-4S dicluster domain-containing protein</fullName>
    </submittedName>
</protein>
<keyword evidence="5" id="KW-0677">Repeat</keyword>
<keyword evidence="10" id="KW-0830">Ubiquinone</keyword>
<evidence type="ECO:0000313" key="13">
    <source>
        <dbReference type="EMBL" id="TET58854.1"/>
    </source>
</evidence>
<dbReference type="GO" id="GO:0048038">
    <property type="term" value="F:quinone binding"/>
    <property type="evidence" value="ECO:0007669"/>
    <property type="project" value="UniProtKB-KW"/>
</dbReference>
<reference evidence="13 14" key="1">
    <citation type="submission" date="2019-03" db="EMBL/GenBank/DDBJ databases">
        <title>Metabolic potential of uncultured bacteria and archaea associated with petroleum seepage in deep-sea sediments.</title>
        <authorList>
            <person name="Dong X."/>
            <person name="Hubert C."/>
        </authorList>
    </citation>
    <scope>NUCLEOTIDE SEQUENCE [LARGE SCALE GENOMIC DNA]</scope>
    <source>
        <strain evidence="13">E29_bin52</strain>
    </source>
</reference>
<dbReference type="InterPro" id="IPR017900">
    <property type="entry name" value="4Fe4S_Fe_S_CS"/>
</dbReference>
<feature type="domain" description="4Fe-4S ferredoxin-type" evidence="12">
    <location>
        <begin position="74"/>
        <end position="103"/>
    </location>
</feature>
<dbReference type="InterPro" id="IPR010226">
    <property type="entry name" value="NADH_quinone_OxRdtase_chainI"/>
</dbReference>
<keyword evidence="4" id="KW-0479">Metal-binding</keyword>
<evidence type="ECO:0000256" key="5">
    <source>
        <dbReference type="ARBA" id="ARBA00022737"/>
    </source>
</evidence>
<dbReference type="PANTHER" id="PTHR10849">
    <property type="entry name" value="NADH DEHYDROGENASE UBIQUINONE IRON-SULFUR PROTEIN 8, MITOCHONDRIAL"/>
    <property type="match status" value="1"/>
</dbReference>
<keyword evidence="7" id="KW-0408">Iron</keyword>
<dbReference type="Pfam" id="PF12838">
    <property type="entry name" value="Fer4_7"/>
    <property type="match status" value="1"/>
</dbReference>
<gene>
    <name evidence="13" type="ORF">E3J48_08475</name>
</gene>
<dbReference type="Proteomes" id="UP000319130">
    <property type="component" value="Unassembled WGS sequence"/>
</dbReference>
<evidence type="ECO:0000256" key="4">
    <source>
        <dbReference type="ARBA" id="ARBA00022723"/>
    </source>
</evidence>
<keyword evidence="3" id="KW-0874">Quinone</keyword>
<keyword evidence="6" id="KW-1278">Translocase</keyword>
<keyword evidence="11" id="KW-0472">Membrane</keyword>
<keyword evidence="9" id="KW-0520">NAD</keyword>
<evidence type="ECO:0000256" key="3">
    <source>
        <dbReference type="ARBA" id="ARBA00022719"/>
    </source>
</evidence>
<keyword evidence="1" id="KW-1003">Cell membrane</keyword>
<dbReference type="GO" id="GO:0016651">
    <property type="term" value="F:oxidoreductase activity, acting on NAD(P)H"/>
    <property type="evidence" value="ECO:0007669"/>
    <property type="project" value="InterPro"/>
</dbReference>
<evidence type="ECO:0000256" key="1">
    <source>
        <dbReference type="ARBA" id="ARBA00022475"/>
    </source>
</evidence>
<evidence type="ECO:0000256" key="9">
    <source>
        <dbReference type="ARBA" id="ARBA00023027"/>
    </source>
</evidence>
<dbReference type="GO" id="GO:0051539">
    <property type="term" value="F:4 iron, 4 sulfur cluster binding"/>
    <property type="evidence" value="ECO:0007669"/>
    <property type="project" value="UniProtKB-KW"/>
</dbReference>
<evidence type="ECO:0000256" key="8">
    <source>
        <dbReference type="ARBA" id="ARBA00023014"/>
    </source>
</evidence>
<dbReference type="AlphaFoldDB" id="A0A523VVQ9"/>
<dbReference type="Gene3D" id="3.30.70.3270">
    <property type="match status" value="1"/>
</dbReference>
<sequence length="124" mass="14055">MVKTIQVLFETLFSKPMTVKFPYESIEIPEDYRGEHELDIDKCVGCGLCAEICPNRAVEMVELPEEHKEKYPKTYPRLDLGKCCFCGLCQDICPRKCLTLTKNVFLATPDPSAVIKNPMPKGPQ</sequence>
<evidence type="ECO:0000313" key="14">
    <source>
        <dbReference type="Proteomes" id="UP000319130"/>
    </source>
</evidence>
<dbReference type="PROSITE" id="PS00198">
    <property type="entry name" value="4FE4S_FER_1"/>
    <property type="match status" value="2"/>
</dbReference>
<dbReference type="PANTHER" id="PTHR10849:SF24">
    <property type="entry name" value="NADH-QUINONE OXIDOREDUCTASE SUBUNIT I 2"/>
    <property type="match status" value="1"/>
</dbReference>
<evidence type="ECO:0000256" key="2">
    <source>
        <dbReference type="ARBA" id="ARBA00022485"/>
    </source>
</evidence>